<accession>A0A1H0MPR7</accession>
<name>A0A1H0MPR7_9PSEU</name>
<reference evidence="3" key="1">
    <citation type="submission" date="2016-10" db="EMBL/GenBank/DDBJ databases">
        <authorList>
            <person name="Varghese N."/>
            <person name="Submissions S."/>
        </authorList>
    </citation>
    <scope>NUCLEOTIDE SEQUENCE [LARGE SCALE GENOMIC DNA]</scope>
    <source>
        <strain evidence="3">IBRC-M 10655</strain>
    </source>
</reference>
<dbReference type="Proteomes" id="UP000199651">
    <property type="component" value="Unassembled WGS sequence"/>
</dbReference>
<proteinExistence type="predicted"/>
<dbReference type="AlphaFoldDB" id="A0A1H0MPR7"/>
<evidence type="ECO:0000313" key="2">
    <source>
        <dbReference type="EMBL" id="SDO82266.1"/>
    </source>
</evidence>
<keyword evidence="3" id="KW-1185">Reference proteome</keyword>
<protein>
    <submittedName>
        <fullName evidence="2">Uncharacterized protein</fullName>
    </submittedName>
</protein>
<evidence type="ECO:0000313" key="3">
    <source>
        <dbReference type="Proteomes" id="UP000199651"/>
    </source>
</evidence>
<feature type="compositionally biased region" description="Low complexity" evidence="1">
    <location>
        <begin position="50"/>
        <end position="69"/>
    </location>
</feature>
<feature type="region of interest" description="Disordered" evidence="1">
    <location>
        <begin position="1"/>
        <end position="94"/>
    </location>
</feature>
<sequence length="341" mass="31959">MTAAPRGAPRADAPATTGGSVIVSTPSPTPPPAARGLGALTAVSHTSPKGGAVVPVSGRSGRGSGAVAPDAHRSSVEPGVGAAALGARGPSRARGVGDVVSGSAGLLVARGAVSGSLGRWLACGVGAEASGSAGSLVARGAVSGSLGRWLACGVGAEASGSAGSLVARGAVSGSLGRWLACGVGAEASGSAGSLVARGAVSGSLGRWLACGVGAEASGSAGSLVACGVRAVMAGSSGPLVGRASGDVVPAGELSGLTARIGVRGRFGREVASRSGERCRRLRAEEVILGRCFGTAWGGRAGGFGAAIGDRTSGDGFGCSVSGLSRGGVVDRAVGATQGGGG</sequence>
<dbReference type="STRING" id="504798.SAMN05421871_10258"/>
<organism evidence="2 3">
    <name type="scientific">Actinokineospora alba</name>
    <dbReference type="NCBI Taxonomy" id="504798"/>
    <lineage>
        <taxon>Bacteria</taxon>
        <taxon>Bacillati</taxon>
        <taxon>Actinomycetota</taxon>
        <taxon>Actinomycetes</taxon>
        <taxon>Pseudonocardiales</taxon>
        <taxon>Pseudonocardiaceae</taxon>
        <taxon>Actinokineospora</taxon>
    </lineage>
</organism>
<evidence type="ECO:0000256" key="1">
    <source>
        <dbReference type="SAM" id="MobiDB-lite"/>
    </source>
</evidence>
<feature type="compositionally biased region" description="Low complexity" evidence="1">
    <location>
        <begin position="1"/>
        <end position="19"/>
    </location>
</feature>
<dbReference type="EMBL" id="FNJB01000005">
    <property type="protein sequence ID" value="SDO82266.1"/>
    <property type="molecule type" value="Genomic_DNA"/>
</dbReference>
<gene>
    <name evidence="2" type="ORF">SAMN05192558_1058</name>
</gene>